<accession>A0AA39IWU2</accession>
<sequence>MEVWYKENAFPNDFAEGASKQYLPTMRDALDGLRDIEASVFHSTNYLITQITTCTPFQEKAMLAIFEPLHDAVVDFLNSVIEAWSHVAPVISYFASLPAPPLSWIVEKYYSMWLNAQSARNCLSNLDGVIASVKAPLLDQLHEP</sequence>
<protein>
    <submittedName>
        <fullName evidence="1">Uncharacterized protein</fullName>
    </submittedName>
</protein>
<comment type="caution">
    <text evidence="1">The sequence shown here is derived from an EMBL/GenBank/DDBJ whole genome shotgun (WGS) entry which is preliminary data.</text>
</comment>
<gene>
    <name evidence="1" type="ORF">EV421DRAFT_1742745</name>
</gene>
<dbReference type="EMBL" id="JAUEPT010000104">
    <property type="protein sequence ID" value="KAK0431933.1"/>
    <property type="molecule type" value="Genomic_DNA"/>
</dbReference>
<reference evidence="1" key="1">
    <citation type="submission" date="2023-06" db="EMBL/GenBank/DDBJ databases">
        <authorList>
            <consortium name="Lawrence Berkeley National Laboratory"/>
            <person name="Ahrendt S."/>
            <person name="Sahu N."/>
            <person name="Indic B."/>
            <person name="Wong-Bajracharya J."/>
            <person name="Merenyi Z."/>
            <person name="Ke H.-M."/>
            <person name="Monk M."/>
            <person name="Kocsube S."/>
            <person name="Drula E."/>
            <person name="Lipzen A."/>
            <person name="Balint B."/>
            <person name="Henrissat B."/>
            <person name="Andreopoulos B."/>
            <person name="Martin F.M."/>
            <person name="Harder C.B."/>
            <person name="Rigling D."/>
            <person name="Ford K.L."/>
            <person name="Foster G.D."/>
            <person name="Pangilinan J."/>
            <person name="Papanicolaou A."/>
            <person name="Barry K."/>
            <person name="LaButti K."/>
            <person name="Viragh M."/>
            <person name="Koriabine M."/>
            <person name="Yan M."/>
            <person name="Riley R."/>
            <person name="Champramary S."/>
            <person name="Plett K.L."/>
            <person name="Tsai I.J."/>
            <person name="Slot J."/>
            <person name="Sipos G."/>
            <person name="Plett J."/>
            <person name="Nagy L.G."/>
            <person name="Grigoriev I.V."/>
        </authorList>
    </citation>
    <scope>NUCLEOTIDE SEQUENCE</scope>
    <source>
        <strain evidence="1">FPL87.14</strain>
    </source>
</reference>
<evidence type="ECO:0000313" key="2">
    <source>
        <dbReference type="Proteomes" id="UP001175226"/>
    </source>
</evidence>
<keyword evidence="2" id="KW-1185">Reference proteome</keyword>
<organism evidence="1 2">
    <name type="scientific">Armillaria borealis</name>
    <dbReference type="NCBI Taxonomy" id="47425"/>
    <lineage>
        <taxon>Eukaryota</taxon>
        <taxon>Fungi</taxon>
        <taxon>Dikarya</taxon>
        <taxon>Basidiomycota</taxon>
        <taxon>Agaricomycotina</taxon>
        <taxon>Agaricomycetes</taxon>
        <taxon>Agaricomycetidae</taxon>
        <taxon>Agaricales</taxon>
        <taxon>Marasmiineae</taxon>
        <taxon>Physalacriaceae</taxon>
        <taxon>Armillaria</taxon>
    </lineage>
</organism>
<dbReference type="AlphaFoldDB" id="A0AA39IWU2"/>
<name>A0AA39IWU2_9AGAR</name>
<proteinExistence type="predicted"/>
<evidence type="ECO:0000313" key="1">
    <source>
        <dbReference type="EMBL" id="KAK0431933.1"/>
    </source>
</evidence>
<dbReference type="Proteomes" id="UP001175226">
    <property type="component" value="Unassembled WGS sequence"/>
</dbReference>